<dbReference type="Gene3D" id="1.10.510.10">
    <property type="entry name" value="Transferase(Phosphotransferase) domain 1"/>
    <property type="match status" value="2"/>
</dbReference>
<dbReference type="GO" id="GO:0000932">
    <property type="term" value="C:P-body"/>
    <property type="evidence" value="ECO:0007669"/>
    <property type="project" value="TreeGrafter"/>
</dbReference>
<dbReference type="InterPro" id="IPR030844">
    <property type="entry name" value="PAN3"/>
</dbReference>
<dbReference type="GO" id="GO:0005524">
    <property type="term" value="F:ATP binding"/>
    <property type="evidence" value="ECO:0007669"/>
    <property type="project" value="UniProtKB-UniRule"/>
</dbReference>
<evidence type="ECO:0000313" key="11">
    <source>
        <dbReference type="Proteomes" id="UP000663826"/>
    </source>
</evidence>
<name>A0A8H2WA92_9AGAM</name>
<protein>
    <recommendedName>
        <fullName evidence="7">PAN2-PAN3 deadenylation complex subunit PAN3</fullName>
    </recommendedName>
    <alternativeName>
        <fullName evidence="7">PAB1P-dependent poly(A)-specific ribonuclease</fullName>
    </alternativeName>
    <alternativeName>
        <fullName evidence="7">Poly(A)-nuclease deadenylation complex subunit 3</fullName>
        <shortName evidence="7">PAN deadenylation complex subunit 3</shortName>
    </alternativeName>
</protein>
<evidence type="ECO:0000256" key="4">
    <source>
        <dbReference type="ARBA" id="ARBA00022741"/>
    </source>
</evidence>
<organism evidence="10 11">
    <name type="scientific">Rhizoctonia solani</name>
    <dbReference type="NCBI Taxonomy" id="456999"/>
    <lineage>
        <taxon>Eukaryota</taxon>
        <taxon>Fungi</taxon>
        <taxon>Dikarya</taxon>
        <taxon>Basidiomycota</taxon>
        <taxon>Agaricomycotina</taxon>
        <taxon>Agaricomycetes</taxon>
        <taxon>Cantharellales</taxon>
        <taxon>Ceratobasidiaceae</taxon>
        <taxon>Rhizoctonia</taxon>
    </lineage>
</organism>
<evidence type="ECO:0000256" key="3">
    <source>
        <dbReference type="ARBA" id="ARBA00022664"/>
    </source>
</evidence>
<comment type="similarity">
    <text evidence="7">Belongs to the protein kinase superfamily. PAN3 family.</text>
</comment>
<evidence type="ECO:0000256" key="1">
    <source>
        <dbReference type="ARBA" id="ARBA00004496"/>
    </source>
</evidence>
<evidence type="ECO:0000313" key="10">
    <source>
        <dbReference type="EMBL" id="CAE6354174.1"/>
    </source>
</evidence>
<dbReference type="InterPro" id="IPR011009">
    <property type="entry name" value="Kinase-like_dom_sf"/>
</dbReference>
<comment type="domain">
    <text evidence="7">Contains a pseudokinase domain. The protein kinase domain is predicted to be catalytically inactive because some of the residues important for catalytic activity are substituted and it lacks the equivalent of the binding site for a peptide substrate. However, it has retained an ATP-binding site and ATP-binding is required for mRNA degradation, stimulating the activity of the PAN2 nuclease in vitro. The nucleotide-binding site is juxtaposed to the RNase active site of PAN2 in the complex and may actually bind nucleosides of a poly(A) RNA rather than ATP, feeding the poly(A)-tail to the active site of the deadenylase and thus increasing the efficiency with which this distributive enzyme degrades oligo(A) RNAs.</text>
</comment>
<sequence>MLPRTSSAIPIVDPGSRTATPTKKTTTPPPTALKSPPESPSASKSLAVHAPIFVPRFTAGSEPVTQVPTPQPSETTDDPFSANYHHVQYEPSAYTPYYAPLLSQYTLEPLDFHNYHPNAPRHNVSRSHFMTPDLRDELHRKQDALYQAPFGHPTPPLPDEVHAYHSLAILEPTPSQNFLGGFTTSVYRAVNGRDGNTYVLYRVENCRLPHDSALTTIEAWANMPHPSIVRPHEAFTTRAFNDQSLVVVYEYHPIARTLQAQHLAPSTPPGPNSRSQQSSPAKSRTFSPNRNFSPSHFGPTSPTSQFPGSPPFNSPAFAPGSTFGSPNAQAYGFPQSFSGYSFQTPGRANSLPPSASIAQALSQSGSFNSFPAAFSPQSQFSPQMHPRTSTQGSAVPFSQQMGTQPLDERTLWTYLLQLANAIRVVHGRGMALRCLDAKRVLITGVGRVRINTVGLIDIMTYDGQSTPEVYLQEDLLSLGSLLLQLVCGTSNLSQLSVQSPTTQSPSTRRNNNNNNNNNNANSANQQNLASAQALSRFSPLLRQAVVWLVTPAVGKTIEHLFKEISPAIIGAEMDAMLDQADTLESELSRELENGRLVRLLCKFGFINERPEFDHDPRWAETGDRYIIKLFRDHVFHQVDARGKPVLNLTHVLVNLSKVKLDAGSEERLMLVSRDERNCLVVSYKEVKTCIENAYRDLAK</sequence>
<feature type="region of interest" description="Disordered" evidence="8">
    <location>
        <begin position="1"/>
        <end position="79"/>
    </location>
</feature>
<dbReference type="HAMAP" id="MF_03181">
    <property type="entry name" value="PAN3"/>
    <property type="match status" value="1"/>
</dbReference>
<keyword evidence="2 7" id="KW-0963">Cytoplasm</keyword>
<evidence type="ECO:0000256" key="8">
    <source>
        <dbReference type="SAM" id="MobiDB-lite"/>
    </source>
</evidence>
<dbReference type="Gene3D" id="1.10.287.3700">
    <property type="match status" value="1"/>
</dbReference>
<accession>A0A8H2WA92</accession>
<comment type="caution">
    <text evidence="7">Lacks conserved residue(s) required for the propagation of feature annotation.</text>
</comment>
<feature type="region of interest" description="Knob domain" evidence="7">
    <location>
        <begin position="606"/>
        <end position="699"/>
    </location>
</feature>
<keyword evidence="4 7" id="KW-0547">Nucleotide-binding</keyword>
<dbReference type="SUPFAM" id="SSF56112">
    <property type="entry name" value="Protein kinase-like (PK-like)"/>
    <property type="match status" value="1"/>
</dbReference>
<dbReference type="FunFam" id="1.20.5.5160:FF:000002">
    <property type="entry name" value="PAN2-PAN3 deadenylation complex subunit PAN3"/>
    <property type="match status" value="1"/>
</dbReference>
<evidence type="ECO:0000256" key="6">
    <source>
        <dbReference type="ARBA" id="ARBA00023054"/>
    </source>
</evidence>
<keyword evidence="5 7" id="KW-0067">ATP-binding</keyword>
<feature type="region of interest" description="Disordered" evidence="8">
    <location>
        <begin position="496"/>
        <end position="523"/>
    </location>
</feature>
<dbReference type="Pfam" id="PF18101">
    <property type="entry name" value="Pan3_CK"/>
    <property type="match status" value="1"/>
</dbReference>
<dbReference type="PANTHER" id="PTHR12272:SF11">
    <property type="entry name" value="PAN2-PAN3 DEADENYLATION COMPLEX SUBUNIT PAN3"/>
    <property type="match status" value="1"/>
</dbReference>
<feature type="domain" description="Pan3 C-terminal knob" evidence="9">
    <location>
        <begin position="557"/>
        <end position="697"/>
    </location>
</feature>
<feature type="coiled-coil region" evidence="7">
    <location>
        <begin position="567"/>
        <end position="605"/>
    </location>
</feature>
<comment type="domain">
    <text evidence="7">The pseudokinase domain, the coiled-coil (CC), and C-terminal knob domain (CK) form a structural unit (PKC) that forms an extensive high-affinity interaction surface for PAN2.</text>
</comment>
<dbReference type="AlphaFoldDB" id="A0A8H2WA92"/>
<evidence type="ECO:0000256" key="7">
    <source>
        <dbReference type="HAMAP-Rule" id="MF_03181"/>
    </source>
</evidence>
<evidence type="ECO:0000256" key="2">
    <source>
        <dbReference type="ARBA" id="ARBA00022490"/>
    </source>
</evidence>
<feature type="compositionally biased region" description="Polar residues" evidence="8">
    <location>
        <begin position="63"/>
        <end position="74"/>
    </location>
</feature>
<keyword evidence="6 7" id="KW-0175">Coiled coil</keyword>
<feature type="compositionally biased region" description="Polar residues" evidence="8">
    <location>
        <begin position="272"/>
        <end position="307"/>
    </location>
</feature>
<comment type="subunit">
    <text evidence="7">Homodimer. Forms a heterotrimer with a catalytic subunit PAN2 to form the poly(A)-nuclease (PAN) deadenylation complex. Interacts (via PAM-2 motif) with poly(A)-binding protein PAB1 (via PABC domain), conferring substrate specificity of the enzyme complex.</text>
</comment>
<dbReference type="GO" id="GO:0006397">
    <property type="term" value="P:mRNA processing"/>
    <property type="evidence" value="ECO:0007669"/>
    <property type="project" value="UniProtKB-KW"/>
</dbReference>
<feature type="binding site" evidence="7">
    <location>
        <begin position="250"/>
        <end position="257"/>
    </location>
    <ligand>
        <name>ATP</name>
        <dbReference type="ChEBI" id="CHEBI:30616"/>
    </ligand>
</feature>
<feature type="compositionally biased region" description="Low complexity" evidence="8">
    <location>
        <begin position="18"/>
        <end position="47"/>
    </location>
</feature>
<gene>
    <name evidence="7" type="primary">PAN3</name>
    <name evidence="10" type="ORF">RDB_LOCUS8780</name>
</gene>
<dbReference type="Gene3D" id="1.20.5.5160">
    <property type="match status" value="1"/>
</dbReference>
<evidence type="ECO:0000256" key="5">
    <source>
        <dbReference type="ARBA" id="ARBA00022840"/>
    </source>
</evidence>
<comment type="domain">
    <text evidence="7">The N-terminal zinc finger binds to poly(A) RNA.</text>
</comment>
<dbReference type="GO" id="GO:0008143">
    <property type="term" value="F:poly(A) binding"/>
    <property type="evidence" value="ECO:0007669"/>
    <property type="project" value="TreeGrafter"/>
</dbReference>
<dbReference type="InterPro" id="IPR041332">
    <property type="entry name" value="Pan3_CK"/>
</dbReference>
<reference evidence="10" key="1">
    <citation type="submission" date="2021-01" db="EMBL/GenBank/DDBJ databases">
        <authorList>
            <person name="Kaushik A."/>
        </authorList>
    </citation>
    <scope>NUCLEOTIDE SEQUENCE</scope>
    <source>
        <strain evidence="10">AG1-1B</strain>
    </source>
</reference>
<dbReference type="GO" id="GO:0031251">
    <property type="term" value="C:PAN complex"/>
    <property type="evidence" value="ECO:0007669"/>
    <property type="project" value="UniProtKB-UniRule"/>
</dbReference>
<dbReference type="FunFam" id="1.10.287.3700:FF:000001">
    <property type="entry name" value="PAN2-PAN3 deadenylation complex subunit PAN3"/>
    <property type="match status" value="1"/>
</dbReference>
<keyword evidence="3 7" id="KW-0507">mRNA processing</keyword>
<dbReference type="Proteomes" id="UP000663826">
    <property type="component" value="Unassembled WGS sequence"/>
</dbReference>
<comment type="function">
    <text evidence="7">Regulatory subunit of the poly(A)-nuclease (PAN) deadenylation complex, one of two cytoplasmic mRNA deadenylases involved in mRNA turnover. PAN specifically shortens poly(A) tails of RNA and the activity is stimulated by poly(A)-binding protein PAB1. PAN deadenylation is followed by rapid degradation of the shortened mRNA tails by the CCR4-NOT complex. Deadenylated mRNAs are then degraded by two alternative mechanisms, namely exosome-mediated 3'-5' exonucleolytic degradation, or deadenlyation-dependent mRNA decaping and subsequent 5'-3' exonucleolytic degradation by XRN1. May also be involved in post-transcriptional maturation of mRNA poly(A) tails. PAN3 acts as a positive regulator for PAN activity, recruiting the catalytic subunit PAN2 to mRNA via its interaction with RNA and with PAB1.</text>
</comment>
<comment type="caution">
    <text evidence="10">The sequence shown here is derived from an EMBL/GenBank/DDBJ whole genome shotgun (WGS) entry which is preliminary data.</text>
</comment>
<proteinExistence type="inferred from homology"/>
<evidence type="ECO:0000259" key="9">
    <source>
        <dbReference type="Pfam" id="PF18101"/>
    </source>
</evidence>
<dbReference type="GO" id="GO:0000289">
    <property type="term" value="P:nuclear-transcribed mRNA poly(A) tail shortening"/>
    <property type="evidence" value="ECO:0007669"/>
    <property type="project" value="UniProtKB-UniRule"/>
</dbReference>
<feature type="region of interest" description="Disordered" evidence="8">
    <location>
        <begin position="262"/>
        <end position="323"/>
    </location>
</feature>
<feature type="region of interest" description="Disordered" evidence="8">
    <location>
        <begin position="375"/>
        <end position="399"/>
    </location>
</feature>
<dbReference type="EMBL" id="CAJMWQ010000343">
    <property type="protein sequence ID" value="CAE6354174.1"/>
    <property type="molecule type" value="Genomic_DNA"/>
</dbReference>
<comment type="subcellular location">
    <subcellularLocation>
        <location evidence="1 7">Cytoplasm</location>
    </subcellularLocation>
</comment>
<dbReference type="PANTHER" id="PTHR12272">
    <property type="entry name" value="DEADENYLATION COMPLEX SUBUNIT PAN3"/>
    <property type="match status" value="1"/>
</dbReference>